<dbReference type="EMBL" id="FOHQ01000008">
    <property type="protein sequence ID" value="SET09145.1"/>
    <property type="molecule type" value="Genomic_DNA"/>
</dbReference>
<keyword evidence="5" id="KW-1185">Reference proteome</keyword>
<gene>
    <name evidence="4" type="ORF">SAMN04488587_2290</name>
</gene>
<dbReference type="GO" id="GO:0000160">
    <property type="term" value="P:phosphorelay signal transduction system"/>
    <property type="evidence" value="ECO:0007669"/>
    <property type="project" value="InterPro"/>
</dbReference>
<dbReference type="Pfam" id="PF00072">
    <property type="entry name" value="Response_reg"/>
    <property type="match status" value="1"/>
</dbReference>
<dbReference type="RefSeq" id="WP_091690740.1">
    <property type="nucleotide sequence ID" value="NZ_CAAGSJ010000002.1"/>
</dbReference>
<organism evidence="4 5">
    <name type="scientific">Methanococcoides vulcani</name>
    <dbReference type="NCBI Taxonomy" id="1353158"/>
    <lineage>
        <taxon>Archaea</taxon>
        <taxon>Methanobacteriati</taxon>
        <taxon>Methanobacteriota</taxon>
        <taxon>Stenosarchaea group</taxon>
        <taxon>Methanomicrobia</taxon>
        <taxon>Methanosarcinales</taxon>
        <taxon>Methanosarcinaceae</taxon>
        <taxon>Methanococcoides</taxon>
    </lineage>
</organism>
<evidence type="ECO:0000256" key="1">
    <source>
        <dbReference type="ARBA" id="ARBA00022553"/>
    </source>
</evidence>
<dbReference type="STRING" id="1353158.SAMN04488587_2290"/>
<dbReference type="Proteomes" id="UP000243338">
    <property type="component" value="Unassembled WGS sequence"/>
</dbReference>
<evidence type="ECO:0000259" key="3">
    <source>
        <dbReference type="PROSITE" id="PS50110"/>
    </source>
</evidence>
<feature type="modified residue" description="4-aspartylphosphate" evidence="2">
    <location>
        <position position="55"/>
    </location>
</feature>
<protein>
    <submittedName>
        <fullName evidence="4">Response regulator receiver domain-containing protein</fullName>
    </submittedName>
</protein>
<proteinExistence type="predicted"/>
<accession>A0A1I0BQ54</accession>
<dbReference type="SMART" id="SM00448">
    <property type="entry name" value="REC"/>
    <property type="match status" value="1"/>
</dbReference>
<evidence type="ECO:0000256" key="2">
    <source>
        <dbReference type="PROSITE-ProRule" id="PRU00169"/>
    </source>
</evidence>
<dbReference type="InterPro" id="IPR001789">
    <property type="entry name" value="Sig_transdc_resp-reg_receiver"/>
</dbReference>
<evidence type="ECO:0000313" key="4">
    <source>
        <dbReference type="EMBL" id="SET09145.1"/>
    </source>
</evidence>
<dbReference type="PANTHER" id="PTHR44591:SF3">
    <property type="entry name" value="RESPONSE REGULATORY DOMAIN-CONTAINING PROTEIN"/>
    <property type="match status" value="1"/>
</dbReference>
<dbReference type="OrthoDB" id="2830at2157"/>
<reference evidence="5" key="1">
    <citation type="submission" date="2016-10" db="EMBL/GenBank/DDBJ databases">
        <authorList>
            <person name="Varghese N."/>
            <person name="Submissions S."/>
        </authorList>
    </citation>
    <scope>NUCLEOTIDE SEQUENCE [LARGE SCALE GENOMIC DNA]</scope>
    <source>
        <strain evidence="5">SLH 33</strain>
    </source>
</reference>
<name>A0A1I0BQ54_9EURY</name>
<dbReference type="SUPFAM" id="SSF52172">
    <property type="entry name" value="CheY-like"/>
    <property type="match status" value="1"/>
</dbReference>
<evidence type="ECO:0000313" key="5">
    <source>
        <dbReference type="Proteomes" id="UP000243338"/>
    </source>
</evidence>
<sequence>MKEKNILIVEDEMIVAMMIKLKLLDMGYKFAGHATSGEDAIRMVKEEKPDLVIIDIYLKGKVDGIEAATEILKSHIVPIIFLTGDPSRETRVKASIANPVGYLQKPFMDEELEYVIESAFHKAKSPVFKQMAQDMAA</sequence>
<dbReference type="CDD" id="cd17534">
    <property type="entry name" value="REC_DC-like"/>
    <property type="match status" value="1"/>
</dbReference>
<keyword evidence="1 2" id="KW-0597">Phosphoprotein</keyword>
<dbReference type="Gene3D" id="3.40.50.2300">
    <property type="match status" value="1"/>
</dbReference>
<dbReference type="InterPro" id="IPR050595">
    <property type="entry name" value="Bact_response_regulator"/>
</dbReference>
<dbReference type="PROSITE" id="PS50110">
    <property type="entry name" value="RESPONSE_REGULATORY"/>
    <property type="match status" value="1"/>
</dbReference>
<dbReference type="PANTHER" id="PTHR44591">
    <property type="entry name" value="STRESS RESPONSE REGULATOR PROTEIN 1"/>
    <property type="match status" value="1"/>
</dbReference>
<dbReference type="AlphaFoldDB" id="A0A1I0BQ54"/>
<feature type="domain" description="Response regulatory" evidence="3">
    <location>
        <begin position="5"/>
        <end position="120"/>
    </location>
</feature>
<dbReference type="InterPro" id="IPR011006">
    <property type="entry name" value="CheY-like_superfamily"/>
</dbReference>